<dbReference type="GO" id="GO:0003676">
    <property type="term" value="F:nucleic acid binding"/>
    <property type="evidence" value="ECO:0007669"/>
    <property type="project" value="InterPro"/>
</dbReference>
<dbReference type="Proteomes" id="UP000801492">
    <property type="component" value="Unassembled WGS sequence"/>
</dbReference>
<evidence type="ECO:0000259" key="1">
    <source>
        <dbReference type="Pfam" id="PF03184"/>
    </source>
</evidence>
<accession>A0A8K0CQ22</accession>
<protein>
    <recommendedName>
        <fullName evidence="1">DDE-1 domain-containing protein</fullName>
    </recommendedName>
</protein>
<dbReference type="AlphaFoldDB" id="A0A8K0CQ22"/>
<proteinExistence type="predicted"/>
<feature type="domain" description="DDE-1" evidence="1">
    <location>
        <begin position="2"/>
        <end position="74"/>
    </location>
</feature>
<name>A0A8K0CQ22_IGNLU</name>
<organism evidence="2 3">
    <name type="scientific">Ignelater luminosus</name>
    <name type="common">Cucubano</name>
    <name type="synonym">Pyrophorus luminosus</name>
    <dbReference type="NCBI Taxonomy" id="2038154"/>
    <lineage>
        <taxon>Eukaryota</taxon>
        <taxon>Metazoa</taxon>
        <taxon>Ecdysozoa</taxon>
        <taxon>Arthropoda</taxon>
        <taxon>Hexapoda</taxon>
        <taxon>Insecta</taxon>
        <taxon>Pterygota</taxon>
        <taxon>Neoptera</taxon>
        <taxon>Endopterygota</taxon>
        <taxon>Coleoptera</taxon>
        <taxon>Polyphaga</taxon>
        <taxon>Elateriformia</taxon>
        <taxon>Elateroidea</taxon>
        <taxon>Elateridae</taxon>
        <taxon>Agrypninae</taxon>
        <taxon>Pyrophorini</taxon>
        <taxon>Ignelater</taxon>
    </lineage>
</organism>
<reference evidence="2" key="1">
    <citation type="submission" date="2019-08" db="EMBL/GenBank/DDBJ databases">
        <title>The genome of the North American firefly Photinus pyralis.</title>
        <authorList>
            <consortium name="Photinus pyralis genome working group"/>
            <person name="Fallon T.R."/>
            <person name="Sander Lower S.E."/>
            <person name="Weng J.-K."/>
        </authorList>
    </citation>
    <scope>NUCLEOTIDE SEQUENCE</scope>
    <source>
        <strain evidence="2">TRF0915ILg1</strain>
        <tissue evidence="2">Whole body</tissue>
    </source>
</reference>
<evidence type="ECO:0000313" key="2">
    <source>
        <dbReference type="EMBL" id="KAF2891485.1"/>
    </source>
</evidence>
<dbReference type="InterPro" id="IPR004875">
    <property type="entry name" value="DDE_SF_endonuclease_dom"/>
</dbReference>
<sequence>MQTRIILFVDGHRSHLTKEVSQLSDENGVIVISFIPNITHIMQPADVSMFRPFKAGWASEVRNWKFENFPKDVTRSTFGTILKFVFDKYASEKTIRNGFRKSGLYPFKKNNVDYSKCIPNKKIFAETIQKNADSNCIEQETSKRLLDELENKIEKRDIEEFFKPYLDEEN</sequence>
<dbReference type="Pfam" id="PF03184">
    <property type="entry name" value="DDE_1"/>
    <property type="match status" value="1"/>
</dbReference>
<evidence type="ECO:0000313" key="3">
    <source>
        <dbReference type="Proteomes" id="UP000801492"/>
    </source>
</evidence>
<dbReference type="EMBL" id="VTPC01030741">
    <property type="protein sequence ID" value="KAF2891485.1"/>
    <property type="molecule type" value="Genomic_DNA"/>
</dbReference>
<keyword evidence="3" id="KW-1185">Reference proteome</keyword>
<gene>
    <name evidence="2" type="ORF">ILUMI_14687</name>
</gene>
<comment type="caution">
    <text evidence="2">The sequence shown here is derived from an EMBL/GenBank/DDBJ whole genome shotgun (WGS) entry which is preliminary data.</text>
</comment>
<dbReference type="OrthoDB" id="10031330at2759"/>